<keyword evidence="1" id="KW-0472">Membrane</keyword>
<organism evidence="2 3">
    <name type="scientific">Croceitalea rosinachiae</name>
    <dbReference type="NCBI Taxonomy" id="3075596"/>
    <lineage>
        <taxon>Bacteria</taxon>
        <taxon>Pseudomonadati</taxon>
        <taxon>Bacteroidota</taxon>
        <taxon>Flavobacteriia</taxon>
        <taxon>Flavobacteriales</taxon>
        <taxon>Flavobacteriaceae</taxon>
        <taxon>Croceitalea</taxon>
    </lineage>
</organism>
<evidence type="ECO:0000313" key="3">
    <source>
        <dbReference type="Proteomes" id="UP001255246"/>
    </source>
</evidence>
<proteinExistence type="predicted"/>
<keyword evidence="1" id="KW-0812">Transmembrane</keyword>
<sequence>MIRFFQIIFGGIIFNFIGASIRWIYGSVWRTLFNKPKFTFKEYLYGPKGTNDYYDKNAHELNNKLIGIFAIGIAGAIIVAKSL</sequence>
<feature type="transmembrane region" description="Helical" evidence="1">
    <location>
        <begin position="61"/>
        <end position="80"/>
    </location>
</feature>
<dbReference type="Proteomes" id="UP001255246">
    <property type="component" value="Unassembled WGS sequence"/>
</dbReference>
<gene>
    <name evidence="2" type="ORF">RM706_13465</name>
</gene>
<keyword evidence="3" id="KW-1185">Reference proteome</keyword>
<name>A0ABU3ACZ8_9FLAO</name>
<protein>
    <submittedName>
        <fullName evidence="2">Uncharacterized protein</fullName>
    </submittedName>
</protein>
<comment type="caution">
    <text evidence="2">The sequence shown here is derived from an EMBL/GenBank/DDBJ whole genome shotgun (WGS) entry which is preliminary data.</text>
</comment>
<keyword evidence="1" id="KW-1133">Transmembrane helix</keyword>
<accession>A0ABU3ACZ8</accession>
<evidence type="ECO:0000313" key="2">
    <source>
        <dbReference type="EMBL" id="MDT0608051.1"/>
    </source>
</evidence>
<evidence type="ECO:0000256" key="1">
    <source>
        <dbReference type="SAM" id="Phobius"/>
    </source>
</evidence>
<reference evidence="2 3" key="1">
    <citation type="submission" date="2023-09" db="EMBL/GenBank/DDBJ databases">
        <authorList>
            <person name="Rey-Velasco X."/>
        </authorList>
    </citation>
    <scope>NUCLEOTIDE SEQUENCE [LARGE SCALE GENOMIC DNA]</scope>
    <source>
        <strain evidence="2 3">F388</strain>
    </source>
</reference>
<dbReference type="RefSeq" id="WP_311352416.1">
    <property type="nucleotide sequence ID" value="NZ_JAVRHR010000003.1"/>
</dbReference>
<feature type="transmembrane region" description="Helical" evidence="1">
    <location>
        <begin position="7"/>
        <end position="25"/>
    </location>
</feature>
<dbReference type="EMBL" id="JAVRHR010000003">
    <property type="protein sequence ID" value="MDT0608051.1"/>
    <property type="molecule type" value="Genomic_DNA"/>
</dbReference>